<keyword evidence="6" id="KW-0472">Membrane</keyword>
<keyword evidence="2" id="KW-0813">Transport</keyword>
<accession>A0A382YHP2</accession>
<dbReference type="EMBL" id="UINC01175625">
    <property type="protein sequence ID" value="SVD82335.1"/>
    <property type="molecule type" value="Genomic_DNA"/>
</dbReference>
<organism evidence="8">
    <name type="scientific">marine metagenome</name>
    <dbReference type="NCBI Taxonomy" id="408172"/>
    <lineage>
        <taxon>unclassified sequences</taxon>
        <taxon>metagenomes</taxon>
        <taxon>ecological metagenomes</taxon>
    </lineage>
</organism>
<dbReference type="InterPro" id="IPR050388">
    <property type="entry name" value="ABC_Ni/Peptide_Import"/>
</dbReference>
<sequence>ITEEIKTENNQHNIIENLLSEVKLNTDSFKNALPRELSGGQGQRAMILLSSITKPRLLIADEPTTGLDVTLKKIVVEKFQSLRKQRECSMIFISHDLAMVVRATDRINVMYNGEIIENCSSDNFTNLEDHHPYVSKLLGITRSDFVSEDLDTTEDDSLEIDRGCSYFKLCNITSKNGRCRMISPPPISRLSGQLLFSEDPNEQWIKCWDFLDE</sequence>
<comment type="subcellular location">
    <subcellularLocation>
        <location evidence="1">Membrane</location>
    </subcellularLocation>
</comment>
<evidence type="ECO:0000256" key="4">
    <source>
        <dbReference type="ARBA" id="ARBA00022519"/>
    </source>
</evidence>
<keyword evidence="5" id="KW-1278">Translocase</keyword>
<dbReference type="GO" id="GO:0016887">
    <property type="term" value="F:ATP hydrolysis activity"/>
    <property type="evidence" value="ECO:0007669"/>
    <property type="project" value="InterPro"/>
</dbReference>
<evidence type="ECO:0000256" key="3">
    <source>
        <dbReference type="ARBA" id="ARBA00022475"/>
    </source>
</evidence>
<evidence type="ECO:0000256" key="6">
    <source>
        <dbReference type="ARBA" id="ARBA00023136"/>
    </source>
</evidence>
<gene>
    <name evidence="8" type="ORF">METZ01_LOCUS435189</name>
</gene>
<dbReference type="InterPro" id="IPR003439">
    <property type="entry name" value="ABC_transporter-like_ATP-bd"/>
</dbReference>
<evidence type="ECO:0000259" key="7">
    <source>
        <dbReference type="Pfam" id="PF00005"/>
    </source>
</evidence>
<dbReference type="GO" id="GO:0005524">
    <property type="term" value="F:ATP binding"/>
    <property type="evidence" value="ECO:0007669"/>
    <property type="project" value="InterPro"/>
</dbReference>
<dbReference type="Pfam" id="PF00005">
    <property type="entry name" value="ABC_tran"/>
    <property type="match status" value="1"/>
</dbReference>
<keyword evidence="3" id="KW-1003">Cell membrane</keyword>
<dbReference type="GO" id="GO:0016020">
    <property type="term" value="C:membrane"/>
    <property type="evidence" value="ECO:0007669"/>
    <property type="project" value="UniProtKB-SubCell"/>
</dbReference>
<dbReference type="PANTHER" id="PTHR43297">
    <property type="entry name" value="OLIGOPEPTIDE TRANSPORT ATP-BINDING PROTEIN APPD"/>
    <property type="match status" value="1"/>
</dbReference>
<feature type="non-terminal residue" evidence="8">
    <location>
        <position position="1"/>
    </location>
</feature>
<evidence type="ECO:0000313" key="8">
    <source>
        <dbReference type="EMBL" id="SVD82335.1"/>
    </source>
</evidence>
<dbReference type="SUPFAM" id="SSF52540">
    <property type="entry name" value="P-loop containing nucleoside triphosphate hydrolases"/>
    <property type="match status" value="1"/>
</dbReference>
<evidence type="ECO:0000256" key="5">
    <source>
        <dbReference type="ARBA" id="ARBA00022967"/>
    </source>
</evidence>
<dbReference type="Gene3D" id="3.40.50.300">
    <property type="entry name" value="P-loop containing nucleotide triphosphate hydrolases"/>
    <property type="match status" value="1"/>
</dbReference>
<dbReference type="PANTHER" id="PTHR43297:SF14">
    <property type="entry name" value="ATPASE AAA-TYPE CORE DOMAIN-CONTAINING PROTEIN"/>
    <property type="match status" value="1"/>
</dbReference>
<reference evidence="8" key="1">
    <citation type="submission" date="2018-05" db="EMBL/GenBank/DDBJ databases">
        <authorList>
            <person name="Lanie J.A."/>
            <person name="Ng W.-L."/>
            <person name="Kazmierczak K.M."/>
            <person name="Andrzejewski T.M."/>
            <person name="Davidsen T.M."/>
            <person name="Wayne K.J."/>
            <person name="Tettelin H."/>
            <person name="Glass J.I."/>
            <person name="Rusch D."/>
            <person name="Podicherti R."/>
            <person name="Tsui H.-C.T."/>
            <person name="Winkler M.E."/>
        </authorList>
    </citation>
    <scope>NUCLEOTIDE SEQUENCE</scope>
</reference>
<evidence type="ECO:0000256" key="1">
    <source>
        <dbReference type="ARBA" id="ARBA00004370"/>
    </source>
</evidence>
<feature type="domain" description="ABC transporter" evidence="7">
    <location>
        <begin position="8"/>
        <end position="65"/>
    </location>
</feature>
<keyword evidence="4" id="KW-0997">Cell inner membrane</keyword>
<name>A0A382YHP2_9ZZZZ</name>
<dbReference type="AlphaFoldDB" id="A0A382YHP2"/>
<protein>
    <recommendedName>
        <fullName evidence="7">ABC transporter domain-containing protein</fullName>
    </recommendedName>
</protein>
<evidence type="ECO:0000256" key="2">
    <source>
        <dbReference type="ARBA" id="ARBA00022448"/>
    </source>
</evidence>
<proteinExistence type="predicted"/>
<dbReference type="InterPro" id="IPR027417">
    <property type="entry name" value="P-loop_NTPase"/>
</dbReference>